<dbReference type="GO" id="GO:0004497">
    <property type="term" value="F:monooxygenase activity"/>
    <property type="evidence" value="ECO:0007669"/>
    <property type="project" value="UniProtKB-KW"/>
</dbReference>
<evidence type="ECO:0000256" key="2">
    <source>
        <dbReference type="ARBA" id="ARBA00022617"/>
    </source>
</evidence>
<dbReference type="Gene3D" id="1.10.630.10">
    <property type="entry name" value="Cytochrome P450"/>
    <property type="match status" value="1"/>
</dbReference>
<dbReference type="PROSITE" id="PS00086">
    <property type="entry name" value="CYTOCHROME_P450"/>
    <property type="match status" value="1"/>
</dbReference>
<dbReference type="GO" id="GO:0005506">
    <property type="term" value="F:iron ion binding"/>
    <property type="evidence" value="ECO:0007669"/>
    <property type="project" value="InterPro"/>
</dbReference>
<keyword evidence="5 7" id="KW-0408">Iron</keyword>
<accession>A0A1H4IYH2</accession>
<dbReference type="InterPro" id="IPR001128">
    <property type="entry name" value="Cyt_P450"/>
</dbReference>
<dbReference type="EMBL" id="FNTL01000002">
    <property type="protein sequence ID" value="SEB38332.1"/>
    <property type="molecule type" value="Genomic_DNA"/>
</dbReference>
<dbReference type="SUPFAM" id="SSF48264">
    <property type="entry name" value="Cytochrome P450"/>
    <property type="match status" value="1"/>
</dbReference>
<organism evidence="8 9">
    <name type="scientific">Rhodococcus jostii</name>
    <dbReference type="NCBI Taxonomy" id="132919"/>
    <lineage>
        <taxon>Bacteria</taxon>
        <taxon>Bacillati</taxon>
        <taxon>Actinomycetota</taxon>
        <taxon>Actinomycetes</taxon>
        <taxon>Mycobacteriales</taxon>
        <taxon>Nocardiaceae</taxon>
        <taxon>Rhodococcus</taxon>
    </lineage>
</organism>
<dbReference type="RefSeq" id="WP_083400308.1">
    <property type="nucleotide sequence ID" value="NZ_JBHLVE010000063.1"/>
</dbReference>
<dbReference type="GO" id="GO:0016705">
    <property type="term" value="F:oxidoreductase activity, acting on paired donors, with incorporation or reduction of molecular oxygen"/>
    <property type="evidence" value="ECO:0007669"/>
    <property type="project" value="InterPro"/>
</dbReference>
<evidence type="ECO:0000256" key="3">
    <source>
        <dbReference type="ARBA" id="ARBA00022723"/>
    </source>
</evidence>
<proteinExistence type="inferred from homology"/>
<dbReference type="Pfam" id="PF00067">
    <property type="entry name" value="p450"/>
    <property type="match status" value="2"/>
</dbReference>
<dbReference type="Proteomes" id="UP000183407">
    <property type="component" value="Unassembled WGS sequence"/>
</dbReference>
<dbReference type="InterPro" id="IPR002397">
    <property type="entry name" value="Cyt_P450_B"/>
</dbReference>
<evidence type="ECO:0000256" key="6">
    <source>
        <dbReference type="ARBA" id="ARBA00023033"/>
    </source>
</evidence>
<evidence type="ECO:0000256" key="1">
    <source>
        <dbReference type="ARBA" id="ARBA00010617"/>
    </source>
</evidence>
<evidence type="ECO:0000313" key="8">
    <source>
        <dbReference type="EMBL" id="SEB38332.1"/>
    </source>
</evidence>
<dbReference type="InterPro" id="IPR036396">
    <property type="entry name" value="Cyt_P450_sf"/>
</dbReference>
<dbReference type="PANTHER" id="PTHR46696">
    <property type="entry name" value="P450, PUTATIVE (EUROFUNG)-RELATED"/>
    <property type="match status" value="1"/>
</dbReference>
<comment type="similarity">
    <text evidence="1 7">Belongs to the cytochrome P450 family.</text>
</comment>
<evidence type="ECO:0000256" key="4">
    <source>
        <dbReference type="ARBA" id="ARBA00023002"/>
    </source>
</evidence>
<evidence type="ECO:0000256" key="7">
    <source>
        <dbReference type="RuleBase" id="RU000461"/>
    </source>
</evidence>
<dbReference type="PANTHER" id="PTHR46696:SF6">
    <property type="entry name" value="P450, PUTATIVE (EUROFUNG)-RELATED"/>
    <property type="match status" value="1"/>
</dbReference>
<keyword evidence="6 7" id="KW-0503">Monooxygenase</keyword>
<name>A0A1H4IYH2_RHOJO</name>
<evidence type="ECO:0000256" key="5">
    <source>
        <dbReference type="ARBA" id="ARBA00023004"/>
    </source>
</evidence>
<dbReference type="InterPro" id="IPR017972">
    <property type="entry name" value="Cyt_P450_CS"/>
</dbReference>
<keyword evidence="4 7" id="KW-0560">Oxidoreductase</keyword>
<dbReference type="AlphaFoldDB" id="A0A1H4IYH2"/>
<gene>
    <name evidence="8" type="ORF">SAMN04490220_0590</name>
</gene>
<protein>
    <submittedName>
        <fullName evidence="8">Cytochrome P450</fullName>
    </submittedName>
</protein>
<keyword evidence="2 7" id="KW-0349">Heme</keyword>
<evidence type="ECO:0000313" key="9">
    <source>
        <dbReference type="Proteomes" id="UP000183407"/>
    </source>
</evidence>
<dbReference type="PRINTS" id="PR00359">
    <property type="entry name" value="BP450"/>
</dbReference>
<reference evidence="9" key="1">
    <citation type="submission" date="2016-10" db="EMBL/GenBank/DDBJ databases">
        <authorList>
            <person name="Varghese N."/>
        </authorList>
    </citation>
    <scope>NUCLEOTIDE SEQUENCE [LARGE SCALE GENOMIC DNA]</scope>
    <source>
        <strain evidence="9">DSM 44719</strain>
    </source>
</reference>
<sequence length="407" mass="45489">MTTEQRSAMRDHFSDFDLDSTEFNDDYDEVLAELLEKCPVAHSKVGRGYYVVNRQEDVRRVAQDWRTFTSVDGMFPNRPDGMPPVLPEEIDPPYHTNWRGALNKHFTVRKVAEWEDSVRKQVDALIDNFIETGECDFVKEFAALLPGRVFFVTLLQAPLEDLDRLVDVVDDAIMGSPEEQGPAWAALHTYIEGYLEERQQQPPRGDFIDSILEGVDTETGEPCSWDDKVNVATLFLSGAVGTTASAIGSMVLHLASHPEDRDWLAANPDEHERAVEELLRLNSPVTGTSRTATKPIEVAGTQFQPGDRVVVNFAAACRDPEVYDEPLEFRPDRDQTRSAVFGLGPHRCVGSHAARLELKTSLEQILRRLPDIALKADATVTYSTGLLRIINELPVTFTPGAKVGDPR</sequence>
<dbReference type="GO" id="GO:0020037">
    <property type="term" value="F:heme binding"/>
    <property type="evidence" value="ECO:0007669"/>
    <property type="project" value="InterPro"/>
</dbReference>
<keyword evidence="3 7" id="KW-0479">Metal-binding</keyword>